<sequence length="728" mass="78347">MEHTWQFFRAGGVDQVAIRNGADLAHLDELDQKLWVALACPTRGVEIDARTLDLIDTDQDGRIRPPELIAACRWACAQLRDADDLIAGGDSLPLASFADATETGTALGVEAARILELLGRKDDTTLTLEDVSDRSRLIAAMRFNGDGIVTVKTSDDAAIQTVIQHIIDTQGGVRDLGGEMGIDRDRADVFFTHAAALRDWQHKIRGDAAVLPFGEATGAAVTALEAVRGKVDDFFARCRLAAYDARATAEMNPSPERYRDIAALTLSLAAPAISELPLAPVAADVCLPLLSESVNPAWAQAVRVFQQKCAAPLFGADVAMLGEAQWTALQTLLQPYRQWLATRPATSLDTIALEDIVAIAEGDARDVVNALIDEDKEIEPHNARIVELEKLLRFKRDLLRLVHNFVSFKEFYRREGAIFEAGTLFLDGRSCDLTIQVSDMAKHAALAGLAKACLAYCECRRQGKKMTIVAAFTAGDTDFLFVGRNGIFYDRSGDDWDATIIKMIDNPTNVGQAFLSPYKKFIRAIEEQVAKRAAASDTTVQNGLGSLASGIAATGTANAAAAAPAPVQAPGPRRIDVGTVAALGVALGSISAVLVGLFGKFIELGWWIPVALLGIMMAISGPSMVVAWLKLRERSLGPILDASGWAINGRMKVNVRLGGLLSKTARIPLNALALNDPYAKSNRGRYAVAVAIVVAVVAITGWRFGWVDRYLPAQAHFAAVEAWLKAVS</sequence>
<evidence type="ECO:0000313" key="3">
    <source>
        <dbReference type="EMBL" id="MCY0389447.1"/>
    </source>
</evidence>
<evidence type="ECO:0000313" key="4">
    <source>
        <dbReference type="Proteomes" id="UP001082899"/>
    </source>
</evidence>
<dbReference type="InterPro" id="IPR002048">
    <property type="entry name" value="EF_hand_dom"/>
</dbReference>
<dbReference type="Proteomes" id="UP001082899">
    <property type="component" value="Unassembled WGS sequence"/>
</dbReference>
<keyword evidence="1" id="KW-1133">Transmembrane helix</keyword>
<evidence type="ECO:0000256" key="1">
    <source>
        <dbReference type="SAM" id="Phobius"/>
    </source>
</evidence>
<accession>A0ABT3ZT51</accession>
<keyword evidence="1" id="KW-0472">Membrane</keyword>
<proteinExistence type="predicted"/>
<feature type="domain" description="EF-hand" evidence="2">
    <location>
        <begin position="43"/>
        <end position="78"/>
    </location>
</feature>
<feature type="transmembrane region" description="Helical" evidence="1">
    <location>
        <begin position="604"/>
        <end position="629"/>
    </location>
</feature>
<dbReference type="PROSITE" id="PS50222">
    <property type="entry name" value="EF_HAND_2"/>
    <property type="match status" value="1"/>
</dbReference>
<protein>
    <recommendedName>
        <fullName evidence="2">EF-hand domain-containing protein</fullName>
    </recommendedName>
</protein>
<name>A0ABT3ZT51_9BURK</name>
<feature type="transmembrane region" description="Helical" evidence="1">
    <location>
        <begin position="686"/>
        <end position="704"/>
    </location>
</feature>
<keyword evidence="1" id="KW-0812">Transmembrane</keyword>
<organism evidence="3 4">
    <name type="scientific">Robbsia betulipollinis</name>
    <dbReference type="NCBI Taxonomy" id="2981849"/>
    <lineage>
        <taxon>Bacteria</taxon>
        <taxon>Pseudomonadati</taxon>
        <taxon>Pseudomonadota</taxon>
        <taxon>Betaproteobacteria</taxon>
        <taxon>Burkholderiales</taxon>
        <taxon>Burkholderiaceae</taxon>
        <taxon>Robbsia</taxon>
    </lineage>
</organism>
<dbReference type="EMBL" id="JAPMXC010000010">
    <property type="protein sequence ID" value="MCY0389447.1"/>
    <property type="molecule type" value="Genomic_DNA"/>
</dbReference>
<evidence type="ECO:0000259" key="2">
    <source>
        <dbReference type="PROSITE" id="PS50222"/>
    </source>
</evidence>
<gene>
    <name evidence="3" type="ORF">OVY01_20075</name>
</gene>
<comment type="caution">
    <text evidence="3">The sequence shown here is derived from an EMBL/GenBank/DDBJ whole genome shotgun (WGS) entry which is preliminary data.</text>
</comment>
<keyword evidence="4" id="KW-1185">Reference proteome</keyword>
<reference evidence="3" key="1">
    <citation type="submission" date="2022-11" db="EMBL/GenBank/DDBJ databases">
        <title>Robbsia betulipollinis sp. nov., isolated from pollen of birch (Betula pendula).</title>
        <authorList>
            <person name="Shi H."/>
            <person name="Ambika Manirajan B."/>
            <person name="Ratering S."/>
            <person name="Geissler-Plaum R."/>
            <person name="Schnell S."/>
        </authorList>
    </citation>
    <scope>NUCLEOTIDE SEQUENCE</scope>
    <source>
        <strain evidence="3">Bb-Pol-6</strain>
    </source>
</reference>
<feature type="transmembrane region" description="Helical" evidence="1">
    <location>
        <begin position="577"/>
        <end position="598"/>
    </location>
</feature>
<dbReference type="RefSeq" id="WP_267849347.1">
    <property type="nucleotide sequence ID" value="NZ_JAPMXC010000010.1"/>
</dbReference>